<dbReference type="Pfam" id="PF13532">
    <property type="entry name" value="2OG-FeII_Oxy_2"/>
    <property type="match status" value="1"/>
</dbReference>
<feature type="domain" description="Fe2OG dioxygenase" evidence="1">
    <location>
        <begin position="58"/>
        <end position="164"/>
    </location>
</feature>
<dbReference type="InterPro" id="IPR027450">
    <property type="entry name" value="AlkB-like"/>
</dbReference>
<accession>A0A813KWW9</accession>
<comment type="caution">
    <text evidence="2">The sequence shown here is derived from an EMBL/GenBank/DDBJ whole genome shotgun (WGS) entry which is preliminary data.</text>
</comment>
<dbReference type="EMBL" id="CAJNNW010032745">
    <property type="protein sequence ID" value="CAE8715244.1"/>
    <property type="molecule type" value="Genomic_DNA"/>
</dbReference>
<sequence>MSKVGPMNRQTAWLTRSGWECAYRYGGTEIHAAQFPPWMSELMKEVMPKCGYDNPATWPNSCNLNLYEDGGSSCGWLADDEAVFGPRGTAKTIISLSLGGPRMMEFRQMPSPSGKSTNNSASVRLRAGDVCIMAGKTQDVAEHRTPKELKERSVRINLTWRWIVSPTALRTAKGAIILGTS</sequence>
<organism evidence="2 3">
    <name type="scientific">Polarella glacialis</name>
    <name type="common">Dinoflagellate</name>
    <dbReference type="NCBI Taxonomy" id="89957"/>
    <lineage>
        <taxon>Eukaryota</taxon>
        <taxon>Sar</taxon>
        <taxon>Alveolata</taxon>
        <taxon>Dinophyceae</taxon>
        <taxon>Suessiales</taxon>
        <taxon>Suessiaceae</taxon>
        <taxon>Polarella</taxon>
    </lineage>
</organism>
<dbReference type="PROSITE" id="PS51471">
    <property type="entry name" value="FE2OG_OXY"/>
    <property type="match status" value="1"/>
</dbReference>
<evidence type="ECO:0000313" key="2">
    <source>
        <dbReference type="EMBL" id="CAE8715244.1"/>
    </source>
</evidence>
<name>A0A813KWW9_POLGL</name>
<dbReference type="SUPFAM" id="SSF51197">
    <property type="entry name" value="Clavaminate synthase-like"/>
    <property type="match status" value="1"/>
</dbReference>
<proteinExistence type="predicted"/>
<dbReference type="PANTHER" id="PTHR31212:SF4">
    <property type="entry name" value="ALPHA-KETOGLUTARATE-DEPENDENT DIOXYGENASE ALKB HOMOLOG 3"/>
    <property type="match status" value="1"/>
</dbReference>
<dbReference type="AlphaFoldDB" id="A0A813KWW9"/>
<gene>
    <name evidence="2" type="ORF">PGLA2088_LOCUS38426</name>
</gene>
<evidence type="ECO:0000313" key="3">
    <source>
        <dbReference type="Proteomes" id="UP000626109"/>
    </source>
</evidence>
<feature type="non-terminal residue" evidence="2">
    <location>
        <position position="1"/>
    </location>
</feature>
<protein>
    <recommendedName>
        <fullName evidence="1">Fe2OG dioxygenase domain-containing protein</fullName>
    </recommendedName>
</protein>
<evidence type="ECO:0000259" key="1">
    <source>
        <dbReference type="PROSITE" id="PS51471"/>
    </source>
</evidence>
<dbReference type="Gene3D" id="2.60.120.590">
    <property type="entry name" value="Alpha-ketoglutarate-dependent dioxygenase AlkB-like"/>
    <property type="match status" value="1"/>
</dbReference>
<dbReference type="Proteomes" id="UP000626109">
    <property type="component" value="Unassembled WGS sequence"/>
</dbReference>
<reference evidence="2" key="1">
    <citation type="submission" date="2021-02" db="EMBL/GenBank/DDBJ databases">
        <authorList>
            <person name="Dougan E. K."/>
            <person name="Rhodes N."/>
            <person name="Thang M."/>
            <person name="Chan C."/>
        </authorList>
    </citation>
    <scope>NUCLEOTIDE SEQUENCE</scope>
</reference>
<dbReference type="InterPro" id="IPR005123">
    <property type="entry name" value="Oxoglu/Fe-dep_dioxygenase_dom"/>
</dbReference>
<dbReference type="GO" id="GO:0051213">
    <property type="term" value="F:dioxygenase activity"/>
    <property type="evidence" value="ECO:0007669"/>
    <property type="project" value="InterPro"/>
</dbReference>
<dbReference type="PANTHER" id="PTHR31212">
    <property type="entry name" value="ALPHA-KETOGLUTARATE-DEPENDENT DIOXYGENASE ALKB HOMOLOG 3"/>
    <property type="match status" value="1"/>
</dbReference>
<dbReference type="InterPro" id="IPR032854">
    <property type="entry name" value="ALKBH3"/>
</dbReference>
<dbReference type="GO" id="GO:0006307">
    <property type="term" value="P:DNA alkylation repair"/>
    <property type="evidence" value="ECO:0007669"/>
    <property type="project" value="InterPro"/>
</dbReference>
<dbReference type="InterPro" id="IPR037151">
    <property type="entry name" value="AlkB-like_sf"/>
</dbReference>